<dbReference type="Proteomes" id="UP000286098">
    <property type="component" value="Unassembled WGS sequence"/>
</dbReference>
<accession>A0AAX1WPF0</accession>
<comment type="caution">
    <text evidence="1">The sequence shown here is derived from an EMBL/GenBank/DDBJ whole genome shotgun (WGS) entry which is preliminary data.</text>
</comment>
<reference evidence="1 2" key="1">
    <citation type="submission" date="2018-10" db="EMBL/GenBank/DDBJ databases">
        <authorList>
            <person name="Vanduin D."/>
            <person name="Fouts D."/>
            <person name="Wright M."/>
            <person name="Sutton G."/>
            <person name="Nguyen K."/>
            <person name="Kreiswirth B."/>
            <person name="Chen L."/>
            <person name="Rojas L."/>
            <person name="Hujer A."/>
            <person name="Hujer K."/>
            <person name="Bonomo R."/>
            <person name="Adams M."/>
        </authorList>
    </citation>
    <scope>NUCLEOTIDE SEQUENCE [LARGE SCALE GENOMIC DNA]</scope>
    <source>
        <strain evidence="1 2">CRK0054</strain>
    </source>
</reference>
<gene>
    <name evidence="1" type="ORF">B9059_015340</name>
</gene>
<dbReference type="EMBL" id="NEYZ02000059">
    <property type="protein sequence ID" value="RNT39451.1"/>
    <property type="molecule type" value="Genomic_DNA"/>
</dbReference>
<dbReference type="AlphaFoldDB" id="A0AAX1WPF0"/>
<evidence type="ECO:0000313" key="1">
    <source>
        <dbReference type="EMBL" id="RNT39451.1"/>
    </source>
</evidence>
<name>A0AAX1WPF0_9ENTR</name>
<sequence length="20" mass="2514">MISIICDSCRRFLMHHYLFK</sequence>
<proteinExistence type="predicted"/>
<dbReference type="NCBIfam" id="TIGR01053">
    <property type="entry name" value="LSD1"/>
    <property type="match status" value="1"/>
</dbReference>
<evidence type="ECO:0000313" key="2">
    <source>
        <dbReference type="Proteomes" id="UP000286098"/>
    </source>
</evidence>
<organism evidence="1 2">
    <name type="scientific">Enterobacter roggenkampii</name>
    <dbReference type="NCBI Taxonomy" id="1812935"/>
    <lineage>
        <taxon>Bacteria</taxon>
        <taxon>Pseudomonadati</taxon>
        <taxon>Pseudomonadota</taxon>
        <taxon>Gammaproteobacteria</taxon>
        <taxon>Enterobacterales</taxon>
        <taxon>Enterobacteriaceae</taxon>
        <taxon>Enterobacter</taxon>
        <taxon>Enterobacter cloacae complex</taxon>
    </lineage>
</organism>
<protein>
    <submittedName>
        <fullName evidence="1">Uncharacterized protein</fullName>
    </submittedName>
</protein>